<reference evidence="1" key="1">
    <citation type="submission" date="2019-07" db="EMBL/GenBank/DDBJ databases">
        <authorList>
            <person name="Dittberner H."/>
        </authorList>
    </citation>
    <scope>NUCLEOTIDE SEQUENCE [LARGE SCALE GENOMIC DNA]</scope>
</reference>
<accession>A0A565AKU1</accession>
<evidence type="ECO:0000313" key="2">
    <source>
        <dbReference type="Proteomes" id="UP000489600"/>
    </source>
</evidence>
<dbReference type="Proteomes" id="UP000489600">
    <property type="component" value="Unassembled WGS sequence"/>
</dbReference>
<proteinExistence type="predicted"/>
<organism evidence="1 2">
    <name type="scientific">Arabis nemorensis</name>
    <dbReference type="NCBI Taxonomy" id="586526"/>
    <lineage>
        <taxon>Eukaryota</taxon>
        <taxon>Viridiplantae</taxon>
        <taxon>Streptophyta</taxon>
        <taxon>Embryophyta</taxon>
        <taxon>Tracheophyta</taxon>
        <taxon>Spermatophyta</taxon>
        <taxon>Magnoliopsida</taxon>
        <taxon>eudicotyledons</taxon>
        <taxon>Gunneridae</taxon>
        <taxon>Pentapetalae</taxon>
        <taxon>rosids</taxon>
        <taxon>malvids</taxon>
        <taxon>Brassicales</taxon>
        <taxon>Brassicaceae</taxon>
        <taxon>Arabideae</taxon>
        <taxon>Arabis</taxon>
    </lineage>
</organism>
<name>A0A565AKU1_9BRAS</name>
<sequence length="95" mass="10770">MKEEILIACTKSFEEVMMSPLVLVQSLMDLLFPCMVLPNVALVPDGFTTHKAIPKIDEDTIKDEVEDFDKVGVPLALLRKTVKTPGEWLARQRRE</sequence>
<protein>
    <submittedName>
        <fullName evidence="1">Uncharacterized protein</fullName>
    </submittedName>
</protein>
<comment type="caution">
    <text evidence="1">The sequence shown here is derived from an EMBL/GenBank/DDBJ whole genome shotgun (WGS) entry which is preliminary data.</text>
</comment>
<dbReference type="AlphaFoldDB" id="A0A565AKU1"/>
<keyword evidence="2" id="KW-1185">Reference proteome</keyword>
<dbReference type="EMBL" id="CABITT030000001">
    <property type="protein sequence ID" value="VVA89598.1"/>
    <property type="molecule type" value="Genomic_DNA"/>
</dbReference>
<gene>
    <name evidence="1" type="ORF">ANE_LOCUS43</name>
</gene>
<evidence type="ECO:0000313" key="1">
    <source>
        <dbReference type="EMBL" id="VVA89598.1"/>
    </source>
</evidence>